<dbReference type="PANTHER" id="PTHR30238">
    <property type="entry name" value="MEMBRANE BOUND PREDICTED REDOX MODULATOR"/>
    <property type="match status" value="1"/>
</dbReference>
<feature type="transmembrane region" description="Helical" evidence="5">
    <location>
        <begin position="101"/>
        <end position="122"/>
    </location>
</feature>
<evidence type="ECO:0000256" key="1">
    <source>
        <dbReference type="ARBA" id="ARBA00004141"/>
    </source>
</evidence>
<dbReference type="Pfam" id="PF03741">
    <property type="entry name" value="TerC"/>
    <property type="match status" value="1"/>
</dbReference>
<comment type="subcellular location">
    <subcellularLocation>
        <location evidence="1">Membrane</location>
        <topology evidence="1">Multi-pass membrane protein</topology>
    </subcellularLocation>
</comment>
<dbReference type="InterPro" id="IPR005496">
    <property type="entry name" value="Integral_membrane_TerC"/>
</dbReference>
<evidence type="ECO:0000256" key="2">
    <source>
        <dbReference type="ARBA" id="ARBA00022692"/>
    </source>
</evidence>
<evidence type="ECO:0000313" key="7">
    <source>
        <dbReference type="EMBL" id="CAB4954511.1"/>
    </source>
</evidence>
<proteinExistence type="predicted"/>
<name>A0A6J7KGL4_9ZZZZ</name>
<feature type="transmembrane region" description="Helical" evidence="5">
    <location>
        <begin position="229"/>
        <end position="249"/>
    </location>
</feature>
<feature type="transmembrane region" description="Helical" evidence="5">
    <location>
        <begin position="201"/>
        <end position="222"/>
    </location>
</feature>
<dbReference type="PANTHER" id="PTHR30238:SF0">
    <property type="entry name" value="THYLAKOID MEMBRANE PROTEIN TERC, CHLOROPLASTIC"/>
    <property type="match status" value="1"/>
</dbReference>
<reference evidence="7" key="1">
    <citation type="submission" date="2020-05" db="EMBL/GenBank/DDBJ databases">
        <authorList>
            <person name="Chiriac C."/>
            <person name="Salcher M."/>
            <person name="Ghai R."/>
            <person name="Kavagutti S V."/>
        </authorList>
    </citation>
    <scope>NUCLEOTIDE SEQUENCE</scope>
</reference>
<feature type="transmembrane region" description="Helical" evidence="5">
    <location>
        <begin position="37"/>
        <end position="56"/>
    </location>
</feature>
<dbReference type="AlphaFoldDB" id="A0A6J7KGL4"/>
<feature type="transmembrane region" description="Helical" evidence="5">
    <location>
        <begin position="168"/>
        <end position="195"/>
    </location>
</feature>
<sequence>MSAHVWEITLLVLLLVLGFDFAMAYRQRNVETSLTTAVGWTLFYVAAAIVFGISLGQWADTQSQNEFFAGWLTEYSLSFDNLFVFVLILARLKVAKEKEQLILLIGIAMALVLRGGFIALGSVIVSKFAWVFFFFGAFLIYTAYSLIKESGDEEWEEGKVVSYLRSKGASTFTLALVAIAMTDVLFAFDSIPAIFGLTKEPYIIVTANIFALMGLRQLYFLIGGLMKKLVYLTQGLSVILAFIGVKLFLEALHSQGWHHFGPIKFPHISLMFSLGTIIATLALTSIFSLYKTRDKKSN</sequence>
<accession>A0A6J7KGL4</accession>
<evidence type="ECO:0000256" key="3">
    <source>
        <dbReference type="ARBA" id="ARBA00022989"/>
    </source>
</evidence>
<organism evidence="7">
    <name type="scientific">freshwater metagenome</name>
    <dbReference type="NCBI Taxonomy" id="449393"/>
    <lineage>
        <taxon>unclassified sequences</taxon>
        <taxon>metagenomes</taxon>
        <taxon>ecological metagenomes</taxon>
    </lineage>
</organism>
<feature type="transmembrane region" description="Helical" evidence="5">
    <location>
        <begin position="6"/>
        <end position="25"/>
    </location>
</feature>
<keyword evidence="3 5" id="KW-1133">Transmembrane helix</keyword>
<dbReference type="EMBL" id="CAEZYS010000125">
    <property type="protein sequence ID" value="CAB4740672.1"/>
    <property type="molecule type" value="Genomic_DNA"/>
</dbReference>
<dbReference type="EMBL" id="CAFBNP010000096">
    <property type="protein sequence ID" value="CAB4954511.1"/>
    <property type="molecule type" value="Genomic_DNA"/>
</dbReference>
<gene>
    <name evidence="6" type="ORF">UFOPK2782_00896</name>
    <name evidence="7" type="ORF">UFOPK3828_00575</name>
</gene>
<evidence type="ECO:0000256" key="4">
    <source>
        <dbReference type="ARBA" id="ARBA00023136"/>
    </source>
</evidence>
<feature type="transmembrane region" description="Helical" evidence="5">
    <location>
        <begin position="68"/>
        <end position="89"/>
    </location>
</feature>
<keyword evidence="4 5" id="KW-0472">Membrane</keyword>
<evidence type="ECO:0000256" key="5">
    <source>
        <dbReference type="SAM" id="Phobius"/>
    </source>
</evidence>
<feature type="transmembrane region" description="Helical" evidence="5">
    <location>
        <begin position="269"/>
        <end position="290"/>
    </location>
</feature>
<feature type="transmembrane region" description="Helical" evidence="5">
    <location>
        <begin position="128"/>
        <end position="147"/>
    </location>
</feature>
<dbReference type="GO" id="GO:0016020">
    <property type="term" value="C:membrane"/>
    <property type="evidence" value="ECO:0007669"/>
    <property type="project" value="UniProtKB-SubCell"/>
</dbReference>
<protein>
    <submittedName>
        <fullName evidence="7">Unannotated protein</fullName>
    </submittedName>
</protein>
<keyword evidence="2 5" id="KW-0812">Transmembrane</keyword>
<evidence type="ECO:0000313" key="6">
    <source>
        <dbReference type="EMBL" id="CAB4740672.1"/>
    </source>
</evidence>